<dbReference type="EMBL" id="OD570124">
    <property type="protein sequence ID" value="CAD7448519.1"/>
    <property type="molecule type" value="Genomic_DNA"/>
</dbReference>
<name>A0A7R9F7Y5_9NEOP</name>
<accession>A0A7R9F7Y5</accession>
<evidence type="ECO:0000313" key="2">
    <source>
        <dbReference type="EMBL" id="CAD7448519.1"/>
    </source>
</evidence>
<dbReference type="AlphaFoldDB" id="A0A7R9F7Y5"/>
<sequence length="80" mass="9137">MHDQIFSAHPRERNKIEGILTEDLGQRDVLEDGKQGHHEECRSQRARHVQEGVGGVPHSGHERRRLEGWQAGLHVSCVKK</sequence>
<proteinExistence type="predicted"/>
<gene>
    <name evidence="2" type="ORF">TBIB3V08_LOCUS10805</name>
</gene>
<protein>
    <submittedName>
        <fullName evidence="2">Uncharacterized protein</fullName>
    </submittedName>
</protein>
<feature type="compositionally biased region" description="Basic and acidic residues" evidence="1">
    <location>
        <begin position="33"/>
        <end position="43"/>
    </location>
</feature>
<reference evidence="2" key="1">
    <citation type="submission" date="2020-11" db="EMBL/GenBank/DDBJ databases">
        <authorList>
            <person name="Tran Van P."/>
        </authorList>
    </citation>
    <scope>NUCLEOTIDE SEQUENCE</scope>
</reference>
<evidence type="ECO:0000256" key="1">
    <source>
        <dbReference type="SAM" id="MobiDB-lite"/>
    </source>
</evidence>
<feature type="region of interest" description="Disordered" evidence="1">
    <location>
        <begin position="33"/>
        <end position="62"/>
    </location>
</feature>
<organism evidence="2">
    <name type="scientific">Timema bartmani</name>
    <dbReference type="NCBI Taxonomy" id="61472"/>
    <lineage>
        <taxon>Eukaryota</taxon>
        <taxon>Metazoa</taxon>
        <taxon>Ecdysozoa</taxon>
        <taxon>Arthropoda</taxon>
        <taxon>Hexapoda</taxon>
        <taxon>Insecta</taxon>
        <taxon>Pterygota</taxon>
        <taxon>Neoptera</taxon>
        <taxon>Polyneoptera</taxon>
        <taxon>Phasmatodea</taxon>
        <taxon>Timematodea</taxon>
        <taxon>Timematoidea</taxon>
        <taxon>Timematidae</taxon>
        <taxon>Timema</taxon>
    </lineage>
</organism>